<dbReference type="RefSeq" id="WP_224138022.1">
    <property type="nucleotide sequence ID" value="NZ_JAIQUM010000010.1"/>
</dbReference>
<gene>
    <name evidence="3" type="ORF">K9V48_07175</name>
</gene>
<dbReference type="Proteomes" id="UP001165287">
    <property type="component" value="Unassembled WGS sequence"/>
</dbReference>
<evidence type="ECO:0000313" key="3">
    <source>
        <dbReference type="EMBL" id="MBZ5750028.1"/>
    </source>
</evidence>
<evidence type="ECO:0000313" key="4">
    <source>
        <dbReference type="Proteomes" id="UP001165287"/>
    </source>
</evidence>
<evidence type="ECO:0000256" key="1">
    <source>
        <dbReference type="ARBA" id="ARBA00006547"/>
    </source>
</evidence>
<dbReference type="SUPFAM" id="SSF54001">
    <property type="entry name" value="Cysteine proteinases"/>
    <property type="match status" value="1"/>
</dbReference>
<protein>
    <submittedName>
        <fullName evidence="3">Arylamine N-acetyltransferase</fullName>
    </submittedName>
</protein>
<proteinExistence type="inferred from homology"/>
<organism evidence="3 4">
    <name type="scientific">Metabacillus rhizolycopersici</name>
    <dbReference type="NCBI Taxonomy" id="2875709"/>
    <lineage>
        <taxon>Bacteria</taxon>
        <taxon>Bacillati</taxon>
        <taxon>Bacillota</taxon>
        <taxon>Bacilli</taxon>
        <taxon>Bacillales</taxon>
        <taxon>Bacillaceae</taxon>
        <taxon>Metabacillus</taxon>
    </lineage>
</organism>
<keyword evidence="4" id="KW-1185">Reference proteome</keyword>
<accession>A0ABS7UP03</accession>
<evidence type="ECO:0000256" key="2">
    <source>
        <dbReference type="RuleBase" id="RU003452"/>
    </source>
</evidence>
<comment type="similarity">
    <text evidence="1 2">Belongs to the arylamine N-acetyltransferase family.</text>
</comment>
<name>A0ABS7UP03_9BACI</name>
<dbReference type="PANTHER" id="PTHR11786:SF0">
    <property type="entry name" value="ARYLAMINE N-ACETYLTRANSFERASE 4-RELATED"/>
    <property type="match status" value="1"/>
</dbReference>
<dbReference type="InterPro" id="IPR053710">
    <property type="entry name" value="Arylamine_NAT_domain_sf"/>
</dbReference>
<dbReference type="PRINTS" id="PR01543">
    <property type="entry name" value="ANATRNSFRASE"/>
</dbReference>
<dbReference type="InterPro" id="IPR001447">
    <property type="entry name" value="Arylamine_N-AcTrfase"/>
</dbReference>
<reference evidence="3" key="1">
    <citation type="submission" date="2024-05" db="EMBL/GenBank/DDBJ databases">
        <title>Metabacillus sp. nov., isolated from the rhizosphere soil of tomato plants.</title>
        <authorList>
            <person name="Ma R."/>
        </authorList>
    </citation>
    <scope>NUCLEOTIDE SEQUENCE</scope>
    <source>
        <strain evidence="3">DBTR6</strain>
    </source>
</reference>
<dbReference type="Gene3D" id="3.30.2140.20">
    <property type="match status" value="1"/>
</dbReference>
<dbReference type="InterPro" id="IPR038765">
    <property type="entry name" value="Papain-like_cys_pep_sf"/>
</dbReference>
<comment type="caution">
    <text evidence="3">The sequence shown here is derived from an EMBL/GenBank/DDBJ whole genome shotgun (WGS) entry which is preliminary data.</text>
</comment>
<dbReference type="Pfam" id="PF00797">
    <property type="entry name" value="Acetyltransf_2"/>
    <property type="match status" value="1"/>
</dbReference>
<dbReference type="EMBL" id="JAIQUM010000010">
    <property type="protein sequence ID" value="MBZ5750028.1"/>
    <property type="molecule type" value="Genomic_DNA"/>
</dbReference>
<sequence>MKNDLLAINELFRKRVGISENEMITFETLDYVLEKAAKSIPFENLCIIANNTYELTKENLLTKIVLRNEGGLCYELNTILNFFLIENGFKADLIRGITFNHQNQCWNRIGRTHVANLVMHNGELYIIDTGFGGNLPLKPVPLNGESVTSENGEFRVKKEESEHGDYIFEMKLKHKDKDWKAGYAFDSKKVVEDMGELNEIQKVILEHEESPFNKKPLINRITDNGNITLTNSSFTEWTDGIVKKEEIDENKFKELSKEHFGLSI</sequence>
<dbReference type="PANTHER" id="PTHR11786">
    <property type="entry name" value="N-HYDROXYARYLAMINE O-ACETYLTRANSFERASE"/>
    <property type="match status" value="1"/>
</dbReference>